<reference evidence="3" key="1">
    <citation type="journal article" date="2019" name="Int. J. Syst. Evol. Microbiol.">
        <title>The Global Catalogue of Microorganisms (GCM) 10K type strain sequencing project: providing services to taxonomists for standard genome sequencing and annotation.</title>
        <authorList>
            <consortium name="The Broad Institute Genomics Platform"/>
            <consortium name="The Broad Institute Genome Sequencing Center for Infectious Disease"/>
            <person name="Wu L."/>
            <person name="Ma J."/>
        </authorList>
    </citation>
    <scope>NUCLEOTIDE SEQUENCE [LARGE SCALE GENOMIC DNA]</scope>
    <source>
        <strain evidence="3">JCM 6833</strain>
    </source>
</reference>
<keyword evidence="3" id="KW-1185">Reference proteome</keyword>
<accession>A0ABP6CV49</accession>
<feature type="region of interest" description="Disordered" evidence="1">
    <location>
        <begin position="34"/>
        <end position="72"/>
    </location>
</feature>
<protein>
    <submittedName>
        <fullName evidence="2">Uncharacterized protein</fullName>
    </submittedName>
</protein>
<evidence type="ECO:0000313" key="2">
    <source>
        <dbReference type="EMBL" id="GAA2625817.1"/>
    </source>
</evidence>
<dbReference type="Proteomes" id="UP001501509">
    <property type="component" value="Unassembled WGS sequence"/>
</dbReference>
<evidence type="ECO:0000313" key="3">
    <source>
        <dbReference type="Proteomes" id="UP001501509"/>
    </source>
</evidence>
<organism evidence="2 3">
    <name type="scientific">Actinomadura fulvescens</name>
    <dbReference type="NCBI Taxonomy" id="46160"/>
    <lineage>
        <taxon>Bacteria</taxon>
        <taxon>Bacillati</taxon>
        <taxon>Actinomycetota</taxon>
        <taxon>Actinomycetes</taxon>
        <taxon>Streptosporangiales</taxon>
        <taxon>Thermomonosporaceae</taxon>
        <taxon>Actinomadura</taxon>
    </lineage>
</organism>
<sequence length="72" mass="7823">MRAFRSAGQDPYPVFDLAAGRVWLTRHGKPILWDGPPPDDLRVTPEPSPSTGRAVSSAGGSSYDWVCESPPR</sequence>
<gene>
    <name evidence="2" type="ORF">GCM10010411_73290</name>
</gene>
<comment type="caution">
    <text evidence="2">The sequence shown here is derived from an EMBL/GenBank/DDBJ whole genome shotgun (WGS) entry which is preliminary data.</text>
</comment>
<evidence type="ECO:0000256" key="1">
    <source>
        <dbReference type="SAM" id="MobiDB-lite"/>
    </source>
</evidence>
<proteinExistence type="predicted"/>
<dbReference type="EMBL" id="BAAATD010000012">
    <property type="protein sequence ID" value="GAA2625817.1"/>
    <property type="molecule type" value="Genomic_DNA"/>
</dbReference>
<name>A0ABP6CV49_9ACTN</name>
<feature type="compositionally biased region" description="Polar residues" evidence="1">
    <location>
        <begin position="49"/>
        <end position="60"/>
    </location>
</feature>